<sequence>MDTSDRGAAPSTDTRAGAARRPALLRRWPSLLGLAVATVTLAAGADREGLSITVAVAALCYLGAAALGRPWVAWAGVGGGGMVVVASELAGVPWWAGVGVVAALLVVAGLAGGVPRAPLVAQAAALLGYGGLAVTAVLVDPRVGLVLAGLALAGHGIWDAVHYRRAEVVPRSLAEFCMPPSRGRRSDPVHPAAAGGPRRIAQDLPD</sequence>
<organism evidence="3 4">
    <name type="scientific">Micromonospora haikouensis</name>
    <dbReference type="NCBI Taxonomy" id="686309"/>
    <lineage>
        <taxon>Bacteria</taxon>
        <taxon>Bacillati</taxon>
        <taxon>Actinomycetota</taxon>
        <taxon>Actinomycetes</taxon>
        <taxon>Micromonosporales</taxon>
        <taxon>Micromonosporaceae</taxon>
        <taxon>Micromonospora</taxon>
    </lineage>
</organism>
<keyword evidence="2" id="KW-1133">Transmembrane helix</keyword>
<accession>A0A1C4WCV1</accession>
<dbReference type="EMBL" id="FMCW01000014">
    <property type="protein sequence ID" value="SCE93741.1"/>
    <property type="molecule type" value="Genomic_DNA"/>
</dbReference>
<keyword evidence="2" id="KW-0812">Transmembrane</keyword>
<proteinExistence type="predicted"/>
<feature type="transmembrane region" description="Helical" evidence="2">
    <location>
        <begin position="119"/>
        <end position="139"/>
    </location>
</feature>
<feature type="transmembrane region" description="Helical" evidence="2">
    <location>
        <begin position="52"/>
        <end position="72"/>
    </location>
</feature>
<evidence type="ECO:0000256" key="2">
    <source>
        <dbReference type="SAM" id="Phobius"/>
    </source>
</evidence>
<gene>
    <name evidence="3" type="ORF">GA0070558_114132</name>
</gene>
<evidence type="ECO:0000313" key="3">
    <source>
        <dbReference type="EMBL" id="SCE93741.1"/>
    </source>
</evidence>
<dbReference type="AlphaFoldDB" id="A0A1C4WCV1"/>
<protein>
    <submittedName>
        <fullName evidence="3">Uncharacterized protein</fullName>
    </submittedName>
</protein>
<evidence type="ECO:0000256" key="1">
    <source>
        <dbReference type="SAM" id="MobiDB-lite"/>
    </source>
</evidence>
<feature type="region of interest" description="Disordered" evidence="1">
    <location>
        <begin position="180"/>
        <end position="206"/>
    </location>
</feature>
<reference evidence="3 4" key="1">
    <citation type="submission" date="2016-06" db="EMBL/GenBank/DDBJ databases">
        <authorList>
            <person name="Kjaerup R.B."/>
            <person name="Dalgaard T.S."/>
            <person name="Juul-Madsen H.R."/>
        </authorList>
    </citation>
    <scope>NUCLEOTIDE SEQUENCE [LARGE SCALE GENOMIC DNA]</scope>
    <source>
        <strain evidence="3 4">DSM 45626</strain>
    </source>
</reference>
<keyword evidence="2" id="KW-0472">Membrane</keyword>
<dbReference type="Proteomes" id="UP000199375">
    <property type="component" value="Unassembled WGS sequence"/>
</dbReference>
<evidence type="ECO:0000313" key="4">
    <source>
        <dbReference type="Proteomes" id="UP000199375"/>
    </source>
</evidence>
<name>A0A1C4WCV1_9ACTN</name>
<dbReference type="RefSeq" id="WP_176734231.1">
    <property type="nucleotide sequence ID" value="NZ_FMCW01000014.1"/>
</dbReference>
<feature type="transmembrane region" description="Helical" evidence="2">
    <location>
        <begin position="92"/>
        <end position="112"/>
    </location>
</feature>